<protein>
    <submittedName>
        <fullName evidence="1">Uncharacterized protein</fullName>
    </submittedName>
</protein>
<gene>
    <name evidence="1" type="ORF">PUN28_012161</name>
</gene>
<dbReference type="EMBL" id="JADYXP020000012">
    <property type="protein sequence ID" value="KAL0112703.1"/>
    <property type="molecule type" value="Genomic_DNA"/>
</dbReference>
<comment type="caution">
    <text evidence="1">The sequence shown here is derived from an EMBL/GenBank/DDBJ whole genome shotgun (WGS) entry which is preliminary data.</text>
</comment>
<sequence>MSLNQNCALSARREVQAGKCTNIRLLVCDKFHHSNKDSNSTGLPRCRTSRLDSACRKTHIENLAVHVSVFLDAEEEDILARARNDSR</sequence>
<name>A0AAW2FCQ4_9HYME</name>
<reference evidence="1 2" key="1">
    <citation type="submission" date="2023-03" db="EMBL/GenBank/DDBJ databases">
        <title>High recombination rates correlate with genetic variation in Cardiocondyla obscurior ants.</title>
        <authorList>
            <person name="Errbii M."/>
        </authorList>
    </citation>
    <scope>NUCLEOTIDE SEQUENCE [LARGE SCALE GENOMIC DNA]</scope>
    <source>
        <strain evidence="1">Alpha-2009</strain>
        <tissue evidence="1">Whole body</tissue>
    </source>
</reference>
<accession>A0AAW2FCQ4</accession>
<proteinExistence type="predicted"/>
<organism evidence="1 2">
    <name type="scientific">Cardiocondyla obscurior</name>
    <dbReference type="NCBI Taxonomy" id="286306"/>
    <lineage>
        <taxon>Eukaryota</taxon>
        <taxon>Metazoa</taxon>
        <taxon>Ecdysozoa</taxon>
        <taxon>Arthropoda</taxon>
        <taxon>Hexapoda</taxon>
        <taxon>Insecta</taxon>
        <taxon>Pterygota</taxon>
        <taxon>Neoptera</taxon>
        <taxon>Endopterygota</taxon>
        <taxon>Hymenoptera</taxon>
        <taxon>Apocrita</taxon>
        <taxon>Aculeata</taxon>
        <taxon>Formicoidea</taxon>
        <taxon>Formicidae</taxon>
        <taxon>Myrmicinae</taxon>
        <taxon>Cardiocondyla</taxon>
    </lineage>
</organism>
<dbReference type="AlphaFoldDB" id="A0AAW2FCQ4"/>
<dbReference type="Proteomes" id="UP001430953">
    <property type="component" value="Unassembled WGS sequence"/>
</dbReference>
<evidence type="ECO:0000313" key="1">
    <source>
        <dbReference type="EMBL" id="KAL0112703.1"/>
    </source>
</evidence>
<keyword evidence="2" id="KW-1185">Reference proteome</keyword>
<evidence type="ECO:0000313" key="2">
    <source>
        <dbReference type="Proteomes" id="UP001430953"/>
    </source>
</evidence>